<comment type="caution">
    <text evidence="1">The sequence shown here is derived from an EMBL/GenBank/DDBJ whole genome shotgun (WGS) entry which is preliminary data.</text>
</comment>
<sequence length="81" mass="9127">MTEKISEQASGFSAQDVERFVSEAEAGYDLISCEWETNPHLNFLHLVPEDLVSAISRRAELDNVSDEEVVRKALENYLRAG</sequence>
<accession>S2WMD9</accession>
<dbReference type="RefSeq" id="WP_016455104.1">
    <property type="nucleotide sequence ID" value="NZ_KE150269.1"/>
</dbReference>
<proteinExistence type="predicted"/>
<reference evidence="1 2" key="1">
    <citation type="submission" date="2013-04" db="EMBL/GenBank/DDBJ databases">
        <title>The Genome Sequence of Propionimicrobium lymphophilum ACS-093-V-SCH5.</title>
        <authorList>
            <consortium name="The Broad Institute Genomics Platform"/>
            <person name="Earl A."/>
            <person name="Ward D."/>
            <person name="Feldgarden M."/>
            <person name="Gevers D."/>
            <person name="Saerens B."/>
            <person name="Vaneechoutte M."/>
            <person name="Walker B."/>
            <person name="Young S."/>
            <person name="Zeng Q."/>
            <person name="Gargeya S."/>
            <person name="Fitzgerald M."/>
            <person name="Haas B."/>
            <person name="Abouelleil A."/>
            <person name="Allen A.W."/>
            <person name="Alvarado L."/>
            <person name="Arachchi H.M."/>
            <person name="Berlin A.M."/>
            <person name="Chapman S.B."/>
            <person name="Gainer-Dewar J."/>
            <person name="Goldberg J."/>
            <person name="Griggs A."/>
            <person name="Gujja S."/>
            <person name="Hansen M."/>
            <person name="Howarth C."/>
            <person name="Imamovic A."/>
            <person name="Ireland A."/>
            <person name="Larimer J."/>
            <person name="McCowan C."/>
            <person name="Murphy C."/>
            <person name="Pearson M."/>
            <person name="Poon T.W."/>
            <person name="Priest M."/>
            <person name="Roberts A."/>
            <person name="Saif S."/>
            <person name="Shea T."/>
            <person name="Sisk P."/>
            <person name="Sykes S."/>
            <person name="Wortman J."/>
            <person name="Nusbaum C."/>
            <person name="Birren B."/>
        </authorList>
    </citation>
    <scope>NUCLEOTIDE SEQUENCE [LARGE SCALE GENOMIC DNA]</scope>
    <source>
        <strain evidence="1 2">ACS-093-V-SCH5</strain>
    </source>
</reference>
<name>S2WMD9_9ACTN</name>
<evidence type="ECO:0000313" key="1">
    <source>
        <dbReference type="EMBL" id="EPD33832.1"/>
    </source>
</evidence>
<dbReference type="HOGENOM" id="CLU_2571034_0_0_11"/>
<evidence type="ECO:0000313" key="2">
    <source>
        <dbReference type="Proteomes" id="UP000014417"/>
    </source>
</evidence>
<gene>
    <name evidence="1" type="ORF">HMPREF9306_00247</name>
</gene>
<dbReference type="STRING" id="883161.HMPREF9306_00247"/>
<keyword evidence="2" id="KW-1185">Reference proteome</keyword>
<evidence type="ECO:0008006" key="3">
    <source>
        <dbReference type="Google" id="ProtNLM"/>
    </source>
</evidence>
<dbReference type="EMBL" id="AGZR01000003">
    <property type="protein sequence ID" value="EPD33832.1"/>
    <property type="molecule type" value="Genomic_DNA"/>
</dbReference>
<protein>
    <recommendedName>
        <fullName evidence="3">CopG family transcriptional regulator</fullName>
    </recommendedName>
</protein>
<dbReference type="AlphaFoldDB" id="S2WMD9"/>
<dbReference type="Proteomes" id="UP000014417">
    <property type="component" value="Unassembled WGS sequence"/>
</dbReference>
<organism evidence="1 2">
    <name type="scientific">Propionimicrobium lymphophilum ACS-093-V-SCH5</name>
    <dbReference type="NCBI Taxonomy" id="883161"/>
    <lineage>
        <taxon>Bacteria</taxon>
        <taxon>Bacillati</taxon>
        <taxon>Actinomycetota</taxon>
        <taxon>Actinomycetes</taxon>
        <taxon>Propionibacteriales</taxon>
        <taxon>Propionibacteriaceae</taxon>
        <taxon>Propionimicrobium</taxon>
    </lineage>
</organism>